<evidence type="ECO:0000256" key="2">
    <source>
        <dbReference type="ARBA" id="ARBA00008335"/>
    </source>
</evidence>
<comment type="subcellular location">
    <subcellularLocation>
        <location evidence="1">Membrane</location>
        <topology evidence="1">Multi-pass membrane protein</topology>
    </subcellularLocation>
</comment>
<comment type="similarity">
    <text evidence="2">Belongs to the major facilitator superfamily.</text>
</comment>
<accession>A0ABD1E8U6</accession>
<dbReference type="AlphaFoldDB" id="A0ABD1E8U6"/>
<evidence type="ECO:0000256" key="1">
    <source>
        <dbReference type="ARBA" id="ARBA00004141"/>
    </source>
</evidence>
<dbReference type="PANTHER" id="PTHR23511:SF38">
    <property type="entry name" value="SYNAPTIC VESICLE 2-RELATED PROTEIN-LIKE PROTEIN"/>
    <property type="match status" value="1"/>
</dbReference>
<keyword evidence="10" id="KW-1185">Reference proteome</keyword>
<feature type="transmembrane region" description="Helical" evidence="7">
    <location>
        <begin position="222"/>
        <end position="240"/>
    </location>
</feature>
<feature type="transmembrane region" description="Helical" evidence="7">
    <location>
        <begin position="383"/>
        <end position="405"/>
    </location>
</feature>
<dbReference type="Proteomes" id="UP001566132">
    <property type="component" value="Unassembled WGS sequence"/>
</dbReference>
<dbReference type="FunFam" id="1.20.1250.20:FF:000232">
    <property type="entry name" value="Organic cation/carnitine transporter 7"/>
    <property type="match status" value="1"/>
</dbReference>
<feature type="transmembrane region" description="Helical" evidence="7">
    <location>
        <begin position="470"/>
        <end position="494"/>
    </location>
</feature>
<keyword evidence="3" id="KW-0813">Transport</keyword>
<dbReference type="Pfam" id="PF00083">
    <property type="entry name" value="Sugar_tr"/>
    <property type="match status" value="1"/>
</dbReference>
<feature type="transmembrane region" description="Helical" evidence="7">
    <location>
        <begin position="142"/>
        <end position="164"/>
    </location>
</feature>
<evidence type="ECO:0000256" key="6">
    <source>
        <dbReference type="ARBA" id="ARBA00023136"/>
    </source>
</evidence>
<organism evidence="9 10">
    <name type="scientific">Hypothenemus hampei</name>
    <name type="common">Coffee berry borer</name>
    <dbReference type="NCBI Taxonomy" id="57062"/>
    <lineage>
        <taxon>Eukaryota</taxon>
        <taxon>Metazoa</taxon>
        <taxon>Ecdysozoa</taxon>
        <taxon>Arthropoda</taxon>
        <taxon>Hexapoda</taxon>
        <taxon>Insecta</taxon>
        <taxon>Pterygota</taxon>
        <taxon>Neoptera</taxon>
        <taxon>Endopterygota</taxon>
        <taxon>Coleoptera</taxon>
        <taxon>Polyphaga</taxon>
        <taxon>Cucujiformia</taxon>
        <taxon>Curculionidae</taxon>
        <taxon>Scolytinae</taxon>
        <taxon>Hypothenemus</taxon>
    </lineage>
</organism>
<keyword evidence="5 7" id="KW-1133">Transmembrane helix</keyword>
<dbReference type="Gene3D" id="1.20.1250.20">
    <property type="entry name" value="MFS general substrate transporter like domains"/>
    <property type="match status" value="1"/>
</dbReference>
<gene>
    <name evidence="9" type="ORF">ABEB36_013415</name>
</gene>
<keyword evidence="4 7" id="KW-0812">Transmembrane</keyword>
<dbReference type="PANTHER" id="PTHR23511">
    <property type="entry name" value="SYNAPTIC VESICLE GLYCOPROTEIN 2"/>
    <property type="match status" value="1"/>
</dbReference>
<dbReference type="PROSITE" id="PS50850">
    <property type="entry name" value="MFS"/>
    <property type="match status" value="1"/>
</dbReference>
<comment type="caution">
    <text evidence="9">The sequence shown here is derived from an EMBL/GenBank/DDBJ whole genome shotgun (WGS) entry which is preliminary data.</text>
</comment>
<dbReference type="InterPro" id="IPR020846">
    <property type="entry name" value="MFS_dom"/>
</dbReference>
<feature type="transmembrane region" description="Helical" evidence="7">
    <location>
        <begin position="96"/>
        <end position="113"/>
    </location>
</feature>
<dbReference type="SUPFAM" id="SSF103473">
    <property type="entry name" value="MFS general substrate transporter"/>
    <property type="match status" value="1"/>
</dbReference>
<keyword evidence="6 7" id="KW-0472">Membrane</keyword>
<dbReference type="InterPro" id="IPR005828">
    <property type="entry name" value="MFS_sugar_transport-like"/>
</dbReference>
<dbReference type="GO" id="GO:0016020">
    <property type="term" value="C:membrane"/>
    <property type="evidence" value="ECO:0007669"/>
    <property type="project" value="UniProtKB-SubCell"/>
</dbReference>
<feature type="transmembrane region" description="Helical" evidence="7">
    <location>
        <begin position="315"/>
        <end position="337"/>
    </location>
</feature>
<evidence type="ECO:0000256" key="5">
    <source>
        <dbReference type="ARBA" id="ARBA00022989"/>
    </source>
</evidence>
<feature type="transmembrane region" description="Helical" evidence="7">
    <location>
        <begin position="185"/>
        <end position="202"/>
    </location>
</feature>
<evidence type="ECO:0000313" key="10">
    <source>
        <dbReference type="Proteomes" id="UP001566132"/>
    </source>
</evidence>
<proteinExistence type="inferred from homology"/>
<dbReference type="Pfam" id="PF07690">
    <property type="entry name" value="MFS_1"/>
    <property type="match status" value="1"/>
</dbReference>
<reference evidence="9 10" key="1">
    <citation type="submission" date="2024-05" db="EMBL/GenBank/DDBJ databases">
        <title>Genetic variation in Jamaican populations of the coffee berry borer (Hypothenemus hampei).</title>
        <authorList>
            <person name="Errbii M."/>
            <person name="Myrie A."/>
        </authorList>
    </citation>
    <scope>NUCLEOTIDE SEQUENCE [LARGE SCALE GENOMIC DNA]</scope>
    <source>
        <strain evidence="9">JA-Hopewell-2020-01-JO</strain>
        <tissue evidence="9">Whole body</tissue>
    </source>
</reference>
<dbReference type="EMBL" id="JBDJPC010000010">
    <property type="protein sequence ID" value="KAL1490771.1"/>
    <property type="molecule type" value="Genomic_DNA"/>
</dbReference>
<evidence type="ECO:0000256" key="3">
    <source>
        <dbReference type="ARBA" id="ARBA00022448"/>
    </source>
</evidence>
<evidence type="ECO:0000256" key="4">
    <source>
        <dbReference type="ARBA" id="ARBA00022692"/>
    </source>
</evidence>
<dbReference type="InterPro" id="IPR011701">
    <property type="entry name" value="MFS"/>
</dbReference>
<name>A0ABD1E8U6_HYPHA</name>
<feature type="transmembrane region" description="Helical" evidence="7">
    <location>
        <begin position="53"/>
        <end position="76"/>
    </location>
</feature>
<protein>
    <recommendedName>
        <fullName evidence="8">Major facilitator superfamily (MFS) profile domain-containing protein</fullName>
    </recommendedName>
</protein>
<evidence type="ECO:0000313" key="9">
    <source>
        <dbReference type="EMBL" id="KAL1490771.1"/>
    </source>
</evidence>
<dbReference type="InterPro" id="IPR036259">
    <property type="entry name" value="MFS_trans_sf"/>
</dbReference>
<evidence type="ECO:0000259" key="8">
    <source>
        <dbReference type="PROSITE" id="PS50850"/>
    </source>
</evidence>
<feature type="transmembrane region" description="Helical" evidence="7">
    <location>
        <begin position="500"/>
        <end position="519"/>
    </location>
</feature>
<feature type="domain" description="Major facilitator superfamily (MFS) profile" evidence="8">
    <location>
        <begin position="53"/>
        <end position="524"/>
    </location>
</feature>
<feature type="transmembrane region" description="Helical" evidence="7">
    <location>
        <begin position="438"/>
        <end position="463"/>
    </location>
</feature>
<evidence type="ECO:0000256" key="7">
    <source>
        <dbReference type="SAM" id="Phobius"/>
    </source>
</evidence>
<sequence length="529" mass="58814">MPPNDLVVYECKTRSENNIFIDVELKQEENFLDFHESDFETAINYAGNGKFQIVLLAVSGCIYATCAISSTTLSFVLPSAECDFSLSSRDKGTLSAIPLLGMLFGCFLWGSLANTYGRRMAILISLMIDFLAAVASSSVNSYVLFVICRFFNGFGIIGATSLIFSYLGEFLSVQHRDKYLGKLEIFWNIGVIILPGVAWCFLNKKSVQIFEDGGNFSPWRTFVLVCSVPSLISIFLLYFFPETPKFLISKGKFKEARAVFQQIYRFNRNDDHLEFPVNDLENSNNSSTKILSKQLDLSQLSGIVKGLIQQQYCKYLTITCLADFGLMASYYTLVMWFPEIFERFNEFNAKFPETPASICVVSQANSSWHSVEEKCDPAMENDVFLDTMIIGLSCIPTSVSLSYFMYKCGKKFILVSSLLLSGLCTLGLNWVSSVGQTLVLSCTFEALTSILEAVLFCVVVDLFPTNIRALALATTATCGRLGAIFGNLVFGALLDLNCLIPIYLLGLLLVACGLLCLAIPRNEEYITIL</sequence>
<feature type="transmembrane region" description="Helical" evidence="7">
    <location>
        <begin position="120"/>
        <end position="136"/>
    </location>
</feature>
<feature type="transmembrane region" description="Helical" evidence="7">
    <location>
        <begin position="412"/>
        <end position="432"/>
    </location>
</feature>